<comment type="similarity">
    <text evidence="2">Belongs to the BCKDHA family.</text>
</comment>
<dbReference type="PANTHER" id="PTHR43380">
    <property type="entry name" value="2-OXOISOVALERATE DEHYDROGENASE SUBUNIT ALPHA, MITOCHONDRIAL"/>
    <property type="match status" value="1"/>
</dbReference>
<dbReference type="InterPro" id="IPR029061">
    <property type="entry name" value="THDP-binding"/>
</dbReference>
<evidence type="ECO:0000313" key="4">
    <source>
        <dbReference type="EMBL" id="KAL2836404.1"/>
    </source>
</evidence>
<dbReference type="PANTHER" id="PTHR43380:SF1">
    <property type="entry name" value="2-OXOISOVALERATE DEHYDROGENASE SUBUNIT ALPHA, MITOCHONDRIAL"/>
    <property type="match status" value="1"/>
</dbReference>
<protein>
    <recommendedName>
        <fullName evidence="2">2-oxoisovalerate dehydrogenase subunit alpha</fullName>
        <ecNumber evidence="2">1.2.4.4</ecNumber>
    </recommendedName>
    <alternativeName>
        <fullName evidence="2">Branched-chain alpha-keto acid dehydrogenase E1 component alpha chain</fullName>
    </alternativeName>
</protein>
<accession>A0ABR4J8W7</accession>
<dbReference type="Proteomes" id="UP001610446">
    <property type="component" value="Unassembled WGS sequence"/>
</dbReference>
<keyword evidence="1 2" id="KW-0560">Oxidoreductase</keyword>
<dbReference type="EC" id="1.2.4.4" evidence="2"/>
<keyword evidence="5" id="KW-1185">Reference proteome</keyword>
<dbReference type="InterPro" id="IPR001017">
    <property type="entry name" value="DH_E1"/>
</dbReference>
<sequence length="435" mass="47866">MFGRAWRKCAPRSLPFARAGLLGSGTRRLFRTTTLTANAKYPATPFPGAPKSPLTTKMDFFEPSSVPPRPTYHVMDSSGNMADLSRKPLDVTNEQVHEWYENMLTVNIMDSIMFEAQKHGRLSFYMVSAGEEAVMVGSAAALTPTDVITCQYRETGVFLQRGFTLADFMSQLAANHEDPGKGRNMPVHYSGKKKVNEHAVASTLATQIPHATGAAYALKLDAQEDPCQPPSVAACYFGDGAASEGDFHAALNVAAVRKCPILFLCRNNGFAISTPVSEQYVGDGIAVRGLGYGIPSIRVDGTDIFAVYEATREARRRALEGGGQPVLLELMSYRISHHSTSDDSMAYRSQAEVQTWKTGHNPVTRLKGWLENNGLWNEEKDKEAKARIRKSVLRGLVEAEKKPKPRLSGVFDDVLMNKYPEEYDINSHLDGIKGL</sequence>
<organism evidence="4 5">
    <name type="scientific">Aspergillus pseudoustus</name>
    <dbReference type="NCBI Taxonomy" id="1810923"/>
    <lineage>
        <taxon>Eukaryota</taxon>
        <taxon>Fungi</taxon>
        <taxon>Dikarya</taxon>
        <taxon>Ascomycota</taxon>
        <taxon>Pezizomycotina</taxon>
        <taxon>Eurotiomycetes</taxon>
        <taxon>Eurotiomycetidae</taxon>
        <taxon>Eurotiales</taxon>
        <taxon>Aspergillaceae</taxon>
        <taxon>Aspergillus</taxon>
        <taxon>Aspergillus subgen. Nidulantes</taxon>
    </lineage>
</organism>
<feature type="domain" description="Dehydrogenase E1 component" evidence="3">
    <location>
        <begin position="101"/>
        <end position="406"/>
    </location>
</feature>
<dbReference type="InterPro" id="IPR050771">
    <property type="entry name" value="Alpha-ketoacid_DH_E1_comp"/>
</dbReference>
<dbReference type="SUPFAM" id="SSF52518">
    <property type="entry name" value="Thiamin diphosphate-binding fold (THDP-binding)"/>
    <property type="match status" value="1"/>
</dbReference>
<dbReference type="Gene3D" id="3.40.50.970">
    <property type="match status" value="1"/>
</dbReference>
<evidence type="ECO:0000313" key="5">
    <source>
        <dbReference type="Proteomes" id="UP001610446"/>
    </source>
</evidence>
<comment type="caution">
    <text evidence="4">The sequence shown here is derived from an EMBL/GenBank/DDBJ whole genome shotgun (WGS) entry which is preliminary data.</text>
</comment>
<comment type="function">
    <text evidence="2">The branched-chain alpha-keto dehydrogenase complex catalyzes the overall conversion of alpha-keto acids to acyl-CoA and CO(2). It contains multiple copies of three enzymatic components: branched-chain alpha-keto acid decarboxylase (E1), lipoamide acyltransferase (E2) and lipoamide dehydrogenase (E3).</text>
</comment>
<proteinExistence type="inferred from homology"/>
<gene>
    <name evidence="4" type="ORF">BJY01DRAFT_258668</name>
</gene>
<dbReference type="CDD" id="cd02000">
    <property type="entry name" value="TPP_E1_PDC_ADC_BCADC"/>
    <property type="match status" value="1"/>
</dbReference>
<evidence type="ECO:0000259" key="3">
    <source>
        <dbReference type="Pfam" id="PF00676"/>
    </source>
</evidence>
<reference evidence="4 5" key="1">
    <citation type="submission" date="2024-07" db="EMBL/GenBank/DDBJ databases">
        <title>Section-level genome sequencing and comparative genomics of Aspergillus sections Usti and Cavernicolus.</title>
        <authorList>
            <consortium name="Lawrence Berkeley National Laboratory"/>
            <person name="Nybo J.L."/>
            <person name="Vesth T.C."/>
            <person name="Theobald S."/>
            <person name="Frisvad J.C."/>
            <person name="Larsen T.O."/>
            <person name="Kjaerboelling I."/>
            <person name="Rothschild-Mancinelli K."/>
            <person name="Lyhne E.K."/>
            <person name="Kogle M.E."/>
            <person name="Barry K."/>
            <person name="Clum A."/>
            <person name="Na H."/>
            <person name="Ledsgaard L."/>
            <person name="Lin J."/>
            <person name="Lipzen A."/>
            <person name="Kuo A."/>
            <person name="Riley R."/>
            <person name="Mondo S."/>
            <person name="Labutti K."/>
            <person name="Haridas S."/>
            <person name="Pangalinan J."/>
            <person name="Salamov A.A."/>
            <person name="Simmons B.A."/>
            <person name="Magnuson J.K."/>
            <person name="Chen J."/>
            <person name="Drula E."/>
            <person name="Henrissat B."/>
            <person name="Wiebenga A."/>
            <person name="Lubbers R.J."/>
            <person name="Gomes A.C."/>
            <person name="Makela M.R."/>
            <person name="Stajich J."/>
            <person name="Grigoriev I.V."/>
            <person name="Mortensen U.H."/>
            <person name="De Vries R.P."/>
            <person name="Baker S.E."/>
            <person name="Andersen M.R."/>
        </authorList>
    </citation>
    <scope>NUCLEOTIDE SEQUENCE [LARGE SCALE GENOMIC DNA]</scope>
    <source>
        <strain evidence="4 5">CBS 123904</strain>
    </source>
</reference>
<evidence type="ECO:0000256" key="1">
    <source>
        <dbReference type="ARBA" id="ARBA00023002"/>
    </source>
</evidence>
<dbReference type="Pfam" id="PF00676">
    <property type="entry name" value="E1_dh"/>
    <property type="match status" value="1"/>
</dbReference>
<evidence type="ECO:0000256" key="2">
    <source>
        <dbReference type="RuleBase" id="RU365014"/>
    </source>
</evidence>
<name>A0ABR4J8W7_9EURO</name>
<comment type="cofactor">
    <cofactor evidence="2">
        <name>thiamine diphosphate</name>
        <dbReference type="ChEBI" id="CHEBI:58937"/>
    </cofactor>
</comment>
<comment type="catalytic activity">
    <reaction evidence="2">
        <text>N(6)-[(R)-lipoyl]-L-lysyl-[protein] + 3-methyl-2-oxobutanoate + H(+) = N(6)-[(R)-S(8)-2-methylpropanoyldihydrolipoyl]-L-lysyl-[protein] + CO2</text>
        <dbReference type="Rhea" id="RHEA:13457"/>
        <dbReference type="Rhea" id="RHEA-COMP:10474"/>
        <dbReference type="Rhea" id="RHEA-COMP:10497"/>
        <dbReference type="ChEBI" id="CHEBI:11851"/>
        <dbReference type="ChEBI" id="CHEBI:15378"/>
        <dbReference type="ChEBI" id="CHEBI:16526"/>
        <dbReference type="ChEBI" id="CHEBI:83099"/>
        <dbReference type="ChEBI" id="CHEBI:83142"/>
        <dbReference type="EC" id="1.2.4.4"/>
    </reaction>
</comment>
<keyword evidence="2" id="KW-0786">Thiamine pyrophosphate</keyword>
<dbReference type="EMBL" id="JBFXLU010000179">
    <property type="protein sequence ID" value="KAL2836404.1"/>
    <property type="molecule type" value="Genomic_DNA"/>
</dbReference>